<dbReference type="Pfam" id="PF03281">
    <property type="entry name" value="Mab-21"/>
    <property type="match status" value="1"/>
</dbReference>
<comment type="similarity">
    <text evidence="1">Belongs to the mab-21 family.</text>
</comment>
<sequence length="690" mass="80226">MDLPGKLSILFGTDKDVKLRRQLVLLREKLINHQYNESNAVFLCSGSLGEGVAYPTSDDDLMFCNLACRVLMANREFTRYVDLVMVPSEYSPVYCLLWDVTRHHPLDLLQVINGMYVLSSFLVKQTQLDWTVRELQSVMSSVISSDECSIHGPCMSQKIGNLEFDYAYCLPCPNWPDVAYDWVTRNRLYEWPSHQMVQHIVRSGCHVVPIGDPSSPYYLHEWRISFSKAERELFHSFNHCQFLTYNMLRLTLKRIIQQEVPDVLCSYFMKTTLFFSAENTSKQLWQLDSIELVFKHCLSVLLSFIDNKHCPNYFIPDCNMTKRKVNQTNRQQLLHLLRHLHSIGIAGIVHLCGECVCFDERWTLPLREMKCDGDFLFSVHLGKLVDRIVSMLEFFRYEGPDTCTFFLSNFLKILDDHSTLTRGTALRIILYRGIIYCSQQMMDFLWKLPRLNKTNYLVHKYITALLRIGCIYNGDVTTGKLTMATYMYNNGKTECALSVIGRLLSEYPPYAMDNRLTDLQRTTYMEVMCGRGYTIDYKAKHAYAPGYEMYSSFRNAFPFPLRMWMFISIEISLFPLAYAFLLQCLCHIRLKKTSLLVVSKSCLISQMEDLMDNKKKANVKMCLGIINYFQGNSQSACRWLGSAYVLKDSFKPPNNERFSRSAMTYIACMINRQIRDDTLYARNMFPASKI</sequence>
<accession>A0AA88YTC2</accession>
<proteinExistence type="inferred from homology"/>
<evidence type="ECO:0000256" key="2">
    <source>
        <dbReference type="SAM" id="Phobius"/>
    </source>
</evidence>
<reference evidence="5" key="1">
    <citation type="submission" date="2019-08" db="EMBL/GenBank/DDBJ databases">
        <title>The improved chromosome-level genome for the pearl oyster Pinctada fucata martensii using PacBio sequencing and Hi-C.</title>
        <authorList>
            <person name="Zheng Z."/>
        </authorList>
    </citation>
    <scope>NUCLEOTIDE SEQUENCE</scope>
    <source>
        <strain evidence="5">ZZ-2019</strain>
        <tissue evidence="5">Adductor muscle</tissue>
    </source>
</reference>
<evidence type="ECO:0000256" key="1">
    <source>
        <dbReference type="ARBA" id="ARBA00008307"/>
    </source>
</evidence>
<gene>
    <name evidence="5" type="ORF">FSP39_009855</name>
</gene>
<protein>
    <recommendedName>
        <fullName evidence="7">Mab-21-like HhH/H2TH-like domain-containing protein</fullName>
    </recommendedName>
</protein>
<feature type="domain" description="Mab-21-like nucleotidyltransferase" evidence="3">
    <location>
        <begin position="122"/>
        <end position="235"/>
    </location>
</feature>
<evidence type="ECO:0000313" key="5">
    <source>
        <dbReference type="EMBL" id="KAK3104773.1"/>
    </source>
</evidence>
<dbReference type="InterPro" id="IPR046903">
    <property type="entry name" value="Mab-21-like_nuc_Trfase"/>
</dbReference>
<evidence type="ECO:0000259" key="3">
    <source>
        <dbReference type="Pfam" id="PF03281"/>
    </source>
</evidence>
<feature type="transmembrane region" description="Helical" evidence="2">
    <location>
        <begin position="563"/>
        <end position="582"/>
    </location>
</feature>
<dbReference type="PANTHER" id="PTHR10656:SF69">
    <property type="entry name" value="MAB-21-LIKE HHH_H2TH-LIKE DOMAIN-CONTAINING PROTEIN"/>
    <property type="match status" value="1"/>
</dbReference>
<dbReference type="Gene3D" id="1.10.1410.40">
    <property type="match status" value="1"/>
</dbReference>
<dbReference type="SMART" id="SM01265">
    <property type="entry name" value="Mab-21"/>
    <property type="match status" value="1"/>
</dbReference>
<keyword evidence="2" id="KW-1133">Transmembrane helix</keyword>
<dbReference type="EMBL" id="VSWD01000004">
    <property type="protein sequence ID" value="KAK3104773.1"/>
    <property type="molecule type" value="Genomic_DNA"/>
</dbReference>
<dbReference type="InterPro" id="IPR024810">
    <property type="entry name" value="MAB21L/cGLR"/>
</dbReference>
<evidence type="ECO:0008006" key="7">
    <source>
        <dbReference type="Google" id="ProtNLM"/>
    </source>
</evidence>
<feature type="domain" description="Mab-21-like HhH/H2TH-like" evidence="4">
    <location>
        <begin position="252"/>
        <end position="335"/>
    </location>
</feature>
<organism evidence="5 6">
    <name type="scientific">Pinctada imbricata</name>
    <name type="common">Atlantic pearl-oyster</name>
    <name type="synonym">Pinctada martensii</name>
    <dbReference type="NCBI Taxonomy" id="66713"/>
    <lineage>
        <taxon>Eukaryota</taxon>
        <taxon>Metazoa</taxon>
        <taxon>Spiralia</taxon>
        <taxon>Lophotrochozoa</taxon>
        <taxon>Mollusca</taxon>
        <taxon>Bivalvia</taxon>
        <taxon>Autobranchia</taxon>
        <taxon>Pteriomorphia</taxon>
        <taxon>Pterioida</taxon>
        <taxon>Pterioidea</taxon>
        <taxon>Pteriidae</taxon>
        <taxon>Pinctada</taxon>
    </lineage>
</organism>
<dbReference type="PANTHER" id="PTHR10656">
    <property type="entry name" value="CELL FATE DETERMINING PROTEIN MAB21-RELATED"/>
    <property type="match status" value="1"/>
</dbReference>
<dbReference type="AlphaFoldDB" id="A0AA88YTC2"/>
<name>A0AA88YTC2_PINIB</name>
<dbReference type="Pfam" id="PF20266">
    <property type="entry name" value="Mab-21_C"/>
    <property type="match status" value="1"/>
</dbReference>
<keyword evidence="2" id="KW-0812">Transmembrane</keyword>
<keyword evidence="2" id="KW-0472">Membrane</keyword>
<comment type="caution">
    <text evidence="5">The sequence shown here is derived from an EMBL/GenBank/DDBJ whole genome shotgun (WGS) entry which is preliminary data.</text>
</comment>
<dbReference type="InterPro" id="IPR046906">
    <property type="entry name" value="Mab-21_HhH/H2TH-like"/>
</dbReference>
<dbReference type="Proteomes" id="UP001186944">
    <property type="component" value="Unassembled WGS sequence"/>
</dbReference>
<evidence type="ECO:0000313" key="6">
    <source>
        <dbReference type="Proteomes" id="UP001186944"/>
    </source>
</evidence>
<keyword evidence="6" id="KW-1185">Reference proteome</keyword>
<evidence type="ECO:0000259" key="4">
    <source>
        <dbReference type="Pfam" id="PF20266"/>
    </source>
</evidence>